<dbReference type="EMBL" id="BMAW01064180">
    <property type="protein sequence ID" value="GFT43809.1"/>
    <property type="molecule type" value="Genomic_DNA"/>
</dbReference>
<reference evidence="1" key="1">
    <citation type="submission" date="2020-08" db="EMBL/GenBank/DDBJ databases">
        <title>Multicomponent nature underlies the extraordinary mechanical properties of spider dragline silk.</title>
        <authorList>
            <person name="Kono N."/>
            <person name="Nakamura H."/>
            <person name="Mori M."/>
            <person name="Yoshida Y."/>
            <person name="Ohtoshi R."/>
            <person name="Malay A.D."/>
            <person name="Moran D.A.P."/>
            <person name="Tomita M."/>
            <person name="Numata K."/>
            <person name="Arakawa K."/>
        </authorList>
    </citation>
    <scope>NUCLEOTIDE SEQUENCE</scope>
</reference>
<dbReference type="Gene3D" id="3.40.395.10">
    <property type="entry name" value="Adenoviral Proteinase, Chain A"/>
    <property type="match status" value="1"/>
</dbReference>
<gene>
    <name evidence="1" type="ORF">NPIL_642561</name>
</gene>
<evidence type="ECO:0000313" key="1">
    <source>
        <dbReference type="EMBL" id="GFT43809.1"/>
    </source>
</evidence>
<dbReference type="AlphaFoldDB" id="A0A8X6TTX6"/>
<evidence type="ECO:0000313" key="2">
    <source>
        <dbReference type="Proteomes" id="UP000887013"/>
    </source>
</evidence>
<keyword evidence="2" id="KW-1185">Reference proteome</keyword>
<dbReference type="OrthoDB" id="6427852at2759"/>
<sequence>MFTSQISKLLSKKVPRDLLGAYPYDQTSKIKKRAALVVNTDPHDTEGSHRLATYIENEKPIEFFYSYGLPPSLYEPHVSHYVKLFPNVISLEIAQQGFT</sequence>
<organism evidence="1 2">
    <name type="scientific">Nephila pilipes</name>
    <name type="common">Giant wood spider</name>
    <name type="synonym">Nephila maculata</name>
    <dbReference type="NCBI Taxonomy" id="299642"/>
    <lineage>
        <taxon>Eukaryota</taxon>
        <taxon>Metazoa</taxon>
        <taxon>Ecdysozoa</taxon>
        <taxon>Arthropoda</taxon>
        <taxon>Chelicerata</taxon>
        <taxon>Arachnida</taxon>
        <taxon>Araneae</taxon>
        <taxon>Araneomorphae</taxon>
        <taxon>Entelegynae</taxon>
        <taxon>Araneoidea</taxon>
        <taxon>Nephilidae</taxon>
        <taxon>Nephila</taxon>
    </lineage>
</organism>
<accession>A0A8X6TTX6</accession>
<dbReference type="Proteomes" id="UP000887013">
    <property type="component" value="Unassembled WGS sequence"/>
</dbReference>
<protein>
    <submittedName>
        <fullName evidence="1">Uncharacterized protein</fullName>
    </submittedName>
</protein>
<proteinExistence type="predicted"/>
<comment type="caution">
    <text evidence="1">The sequence shown here is derived from an EMBL/GenBank/DDBJ whole genome shotgun (WGS) entry which is preliminary data.</text>
</comment>
<name>A0A8X6TTX6_NEPPI</name>